<accession>A0A1B7TCW7</accession>
<evidence type="ECO:0000313" key="3">
    <source>
        <dbReference type="Proteomes" id="UP000092321"/>
    </source>
</evidence>
<gene>
    <name evidence="2" type="ORF">HANVADRAFT_53025</name>
</gene>
<name>A0A1B7TCW7_9ASCO</name>
<dbReference type="EMBL" id="LXPE01000016">
    <property type="protein sequence ID" value="OBA26560.1"/>
    <property type="molecule type" value="Genomic_DNA"/>
</dbReference>
<dbReference type="Proteomes" id="UP000092321">
    <property type="component" value="Unassembled WGS sequence"/>
</dbReference>
<evidence type="ECO:0000256" key="1">
    <source>
        <dbReference type="SAM" id="Coils"/>
    </source>
</evidence>
<keyword evidence="1" id="KW-0175">Coiled coil</keyword>
<protein>
    <submittedName>
        <fullName evidence="2">Uncharacterized protein</fullName>
    </submittedName>
</protein>
<evidence type="ECO:0000313" key="2">
    <source>
        <dbReference type="EMBL" id="OBA26560.1"/>
    </source>
</evidence>
<sequence>MSLKEHNSGNNIIEQSVEKEILHVSKEIEELESMKNSLETENKADADFISTLNLMTKLTEYIKKLKKQ</sequence>
<comment type="caution">
    <text evidence="2">The sequence shown here is derived from an EMBL/GenBank/DDBJ whole genome shotgun (WGS) entry which is preliminary data.</text>
</comment>
<organism evidence="2 3">
    <name type="scientific">Hanseniaspora valbyensis NRRL Y-1626</name>
    <dbReference type="NCBI Taxonomy" id="766949"/>
    <lineage>
        <taxon>Eukaryota</taxon>
        <taxon>Fungi</taxon>
        <taxon>Dikarya</taxon>
        <taxon>Ascomycota</taxon>
        <taxon>Saccharomycotina</taxon>
        <taxon>Saccharomycetes</taxon>
        <taxon>Saccharomycodales</taxon>
        <taxon>Saccharomycodaceae</taxon>
        <taxon>Hanseniaspora</taxon>
    </lineage>
</organism>
<proteinExistence type="predicted"/>
<dbReference type="AlphaFoldDB" id="A0A1B7TCW7"/>
<feature type="coiled-coil region" evidence="1">
    <location>
        <begin position="14"/>
        <end position="44"/>
    </location>
</feature>
<keyword evidence="3" id="KW-1185">Reference proteome</keyword>
<reference evidence="3" key="1">
    <citation type="journal article" date="2016" name="Proc. Natl. Acad. Sci. U.S.A.">
        <title>Comparative genomics of biotechnologically important yeasts.</title>
        <authorList>
            <person name="Riley R."/>
            <person name="Haridas S."/>
            <person name="Wolfe K.H."/>
            <person name="Lopes M.R."/>
            <person name="Hittinger C.T."/>
            <person name="Goeker M."/>
            <person name="Salamov A.A."/>
            <person name="Wisecaver J.H."/>
            <person name="Long T.M."/>
            <person name="Calvey C.H."/>
            <person name="Aerts A.L."/>
            <person name="Barry K.W."/>
            <person name="Choi C."/>
            <person name="Clum A."/>
            <person name="Coughlan A.Y."/>
            <person name="Deshpande S."/>
            <person name="Douglass A.P."/>
            <person name="Hanson S.J."/>
            <person name="Klenk H.-P."/>
            <person name="LaButti K.M."/>
            <person name="Lapidus A."/>
            <person name="Lindquist E.A."/>
            <person name="Lipzen A.M."/>
            <person name="Meier-Kolthoff J.P."/>
            <person name="Ohm R.A."/>
            <person name="Otillar R.P."/>
            <person name="Pangilinan J.L."/>
            <person name="Peng Y."/>
            <person name="Rokas A."/>
            <person name="Rosa C.A."/>
            <person name="Scheuner C."/>
            <person name="Sibirny A.A."/>
            <person name="Slot J.C."/>
            <person name="Stielow J.B."/>
            <person name="Sun H."/>
            <person name="Kurtzman C.P."/>
            <person name="Blackwell M."/>
            <person name="Grigoriev I.V."/>
            <person name="Jeffries T.W."/>
        </authorList>
    </citation>
    <scope>NUCLEOTIDE SEQUENCE [LARGE SCALE GENOMIC DNA]</scope>
    <source>
        <strain evidence="3">NRRL Y-1626</strain>
    </source>
</reference>